<evidence type="ECO:0000313" key="3">
    <source>
        <dbReference type="Proteomes" id="UP000673691"/>
    </source>
</evidence>
<dbReference type="EMBL" id="JAEFCI010006409">
    <property type="protein sequence ID" value="KAG5459709.1"/>
    <property type="molecule type" value="Genomic_DNA"/>
</dbReference>
<sequence>MQSAVLSRGPGEGGRAGGERKARTGERGGGAWGSASAREKKKKKKKGKKERGKNQPTTPAAQQPTALLLPVFPASASGEKPKPSQVLANSMTPEQKAFTSQYMRAFREHGVKPDETPKSDGGHH</sequence>
<organism evidence="2 3">
    <name type="scientific">Olpidium bornovanus</name>
    <dbReference type="NCBI Taxonomy" id="278681"/>
    <lineage>
        <taxon>Eukaryota</taxon>
        <taxon>Fungi</taxon>
        <taxon>Fungi incertae sedis</taxon>
        <taxon>Olpidiomycota</taxon>
        <taxon>Olpidiomycotina</taxon>
        <taxon>Olpidiomycetes</taxon>
        <taxon>Olpidiales</taxon>
        <taxon>Olpidiaceae</taxon>
        <taxon>Olpidium</taxon>
    </lineage>
</organism>
<keyword evidence="3" id="KW-1185">Reference proteome</keyword>
<feature type="compositionally biased region" description="Basic and acidic residues" evidence="1">
    <location>
        <begin position="105"/>
        <end position="124"/>
    </location>
</feature>
<feature type="compositionally biased region" description="Polar residues" evidence="1">
    <location>
        <begin position="86"/>
        <end position="102"/>
    </location>
</feature>
<gene>
    <name evidence="2" type="ORF">BJ554DRAFT_8339</name>
</gene>
<comment type="caution">
    <text evidence="2">The sequence shown here is derived from an EMBL/GenBank/DDBJ whole genome shotgun (WGS) entry which is preliminary data.</text>
</comment>
<name>A0A8H7ZV37_9FUNG</name>
<feature type="region of interest" description="Disordered" evidence="1">
    <location>
        <begin position="1"/>
        <end position="124"/>
    </location>
</feature>
<dbReference type="Proteomes" id="UP000673691">
    <property type="component" value="Unassembled WGS sequence"/>
</dbReference>
<evidence type="ECO:0000256" key="1">
    <source>
        <dbReference type="SAM" id="MobiDB-lite"/>
    </source>
</evidence>
<proteinExistence type="predicted"/>
<feature type="compositionally biased region" description="Basic and acidic residues" evidence="1">
    <location>
        <begin position="17"/>
        <end position="26"/>
    </location>
</feature>
<evidence type="ECO:0000313" key="2">
    <source>
        <dbReference type="EMBL" id="KAG5459709.1"/>
    </source>
</evidence>
<feature type="compositionally biased region" description="Low complexity" evidence="1">
    <location>
        <begin position="55"/>
        <end position="70"/>
    </location>
</feature>
<dbReference type="AlphaFoldDB" id="A0A8H7ZV37"/>
<protein>
    <submittedName>
        <fullName evidence="2">Uncharacterized protein</fullName>
    </submittedName>
</protein>
<feature type="compositionally biased region" description="Basic residues" evidence="1">
    <location>
        <begin position="39"/>
        <end position="51"/>
    </location>
</feature>
<reference evidence="2 3" key="1">
    <citation type="journal article" name="Sci. Rep.">
        <title>Genome-scale phylogenetic analyses confirm Olpidium as the closest living zoosporic fungus to the non-flagellated, terrestrial fungi.</title>
        <authorList>
            <person name="Chang Y."/>
            <person name="Rochon D."/>
            <person name="Sekimoto S."/>
            <person name="Wang Y."/>
            <person name="Chovatia M."/>
            <person name="Sandor L."/>
            <person name="Salamov A."/>
            <person name="Grigoriev I.V."/>
            <person name="Stajich J.E."/>
            <person name="Spatafora J.W."/>
        </authorList>
    </citation>
    <scope>NUCLEOTIDE SEQUENCE [LARGE SCALE GENOMIC DNA]</scope>
    <source>
        <strain evidence="2">S191</strain>
    </source>
</reference>
<accession>A0A8H7ZV37</accession>